<comment type="caution">
    <text evidence="9">The sequence shown here is derived from an EMBL/GenBank/DDBJ whole genome shotgun (WGS) entry which is preliminary data.</text>
</comment>
<comment type="catalytic activity">
    <reaction evidence="6">
        <text>2 R'C(R)SH + O2 = R'C(R)S-S(R)CR' + H2O2</text>
        <dbReference type="Rhea" id="RHEA:17357"/>
        <dbReference type="ChEBI" id="CHEBI:15379"/>
        <dbReference type="ChEBI" id="CHEBI:16240"/>
        <dbReference type="ChEBI" id="CHEBI:16520"/>
        <dbReference type="ChEBI" id="CHEBI:17412"/>
        <dbReference type="EC" id="1.8.3.2"/>
    </reaction>
</comment>
<proteinExistence type="predicted"/>
<dbReference type="AlphaFoldDB" id="A0A9W6B9S4"/>
<evidence type="ECO:0000313" key="9">
    <source>
        <dbReference type="EMBL" id="GLC48234.1"/>
    </source>
</evidence>
<evidence type="ECO:0000256" key="5">
    <source>
        <dbReference type="ARBA" id="ARBA00023157"/>
    </source>
</evidence>
<dbReference type="PANTHER" id="PTHR12645:SF0">
    <property type="entry name" value="FAD-LINKED SULFHYDRYL OXIDASE ALR"/>
    <property type="match status" value="1"/>
</dbReference>
<organism evidence="9 10">
    <name type="scientific">Pleodorina starrii</name>
    <dbReference type="NCBI Taxonomy" id="330485"/>
    <lineage>
        <taxon>Eukaryota</taxon>
        <taxon>Viridiplantae</taxon>
        <taxon>Chlorophyta</taxon>
        <taxon>core chlorophytes</taxon>
        <taxon>Chlorophyceae</taxon>
        <taxon>CS clade</taxon>
        <taxon>Chlamydomonadales</taxon>
        <taxon>Volvocaceae</taxon>
        <taxon>Pleodorina</taxon>
    </lineage>
</organism>
<dbReference type="PANTHER" id="PTHR12645">
    <property type="entry name" value="ALR/ERV"/>
    <property type="match status" value="1"/>
</dbReference>
<dbReference type="InterPro" id="IPR017905">
    <property type="entry name" value="ERV/ALR_sulphydryl_oxidase"/>
</dbReference>
<evidence type="ECO:0000256" key="4">
    <source>
        <dbReference type="ARBA" id="ARBA00023002"/>
    </source>
</evidence>
<keyword evidence="10" id="KW-1185">Reference proteome</keyword>
<feature type="region of interest" description="Disordered" evidence="7">
    <location>
        <begin position="1"/>
        <end position="51"/>
    </location>
</feature>
<dbReference type="EMBL" id="BRXU01000001">
    <property type="protein sequence ID" value="GLC48234.1"/>
    <property type="molecule type" value="Genomic_DNA"/>
</dbReference>
<evidence type="ECO:0000256" key="3">
    <source>
        <dbReference type="ARBA" id="ARBA00022827"/>
    </source>
</evidence>
<feature type="compositionally biased region" description="Low complexity" evidence="7">
    <location>
        <begin position="95"/>
        <end position="104"/>
    </location>
</feature>
<evidence type="ECO:0000256" key="7">
    <source>
        <dbReference type="SAM" id="MobiDB-lite"/>
    </source>
</evidence>
<accession>A0A9W6B9S4</accession>
<evidence type="ECO:0000313" key="10">
    <source>
        <dbReference type="Proteomes" id="UP001165080"/>
    </source>
</evidence>
<evidence type="ECO:0000256" key="2">
    <source>
        <dbReference type="ARBA" id="ARBA00022630"/>
    </source>
</evidence>
<evidence type="ECO:0000256" key="6">
    <source>
        <dbReference type="RuleBase" id="RU371123"/>
    </source>
</evidence>
<keyword evidence="2 6" id="KW-0285">Flavoprotein</keyword>
<dbReference type="InterPro" id="IPR039799">
    <property type="entry name" value="ALR/ERV"/>
</dbReference>
<dbReference type="InterPro" id="IPR018370">
    <property type="entry name" value="Chaperonin_Cpn60_CS"/>
</dbReference>
<keyword evidence="3 6" id="KW-0274">FAD</keyword>
<keyword evidence="4 6" id="KW-0560">Oxidoreductase</keyword>
<dbReference type="InterPro" id="IPR036774">
    <property type="entry name" value="ERV/ALR_sulphydryl_oxid_sf"/>
</dbReference>
<feature type="domain" description="ERV/ALR sulfhydryl oxidase" evidence="8">
    <location>
        <begin position="196"/>
        <end position="296"/>
    </location>
</feature>
<dbReference type="SUPFAM" id="SSF69000">
    <property type="entry name" value="FAD-dependent thiol oxidase"/>
    <property type="match status" value="1"/>
</dbReference>
<dbReference type="Gene3D" id="1.20.120.310">
    <property type="entry name" value="ERV/ALR sulfhydryl oxidase domain"/>
    <property type="match status" value="1"/>
</dbReference>
<dbReference type="PROSITE" id="PS51324">
    <property type="entry name" value="ERV_ALR"/>
    <property type="match status" value="1"/>
</dbReference>
<feature type="region of interest" description="Disordered" evidence="7">
    <location>
        <begin position="83"/>
        <end position="104"/>
    </location>
</feature>
<evidence type="ECO:0000256" key="1">
    <source>
        <dbReference type="ARBA" id="ARBA00001974"/>
    </source>
</evidence>
<dbReference type="GO" id="GO:0016971">
    <property type="term" value="F:flavin-dependent sulfhydryl oxidase activity"/>
    <property type="evidence" value="ECO:0007669"/>
    <property type="project" value="InterPro"/>
</dbReference>
<dbReference type="GO" id="GO:0005524">
    <property type="term" value="F:ATP binding"/>
    <property type="evidence" value="ECO:0007669"/>
    <property type="project" value="InterPro"/>
</dbReference>
<dbReference type="Pfam" id="PF04777">
    <property type="entry name" value="Evr1_Alr"/>
    <property type="match status" value="1"/>
</dbReference>
<reference evidence="9 10" key="1">
    <citation type="journal article" date="2023" name="Commun. Biol.">
        <title>Reorganization of the ancestral sex-determining regions during the evolution of trioecy in Pleodorina starrii.</title>
        <authorList>
            <person name="Takahashi K."/>
            <person name="Suzuki S."/>
            <person name="Kawai-Toyooka H."/>
            <person name="Yamamoto K."/>
            <person name="Hamaji T."/>
            <person name="Ootsuki R."/>
            <person name="Yamaguchi H."/>
            <person name="Kawachi M."/>
            <person name="Higashiyama T."/>
            <person name="Nozaki H."/>
        </authorList>
    </citation>
    <scope>NUCLEOTIDE SEQUENCE [LARGE SCALE GENOMIC DNA]</scope>
    <source>
        <strain evidence="9 10">NIES-4479</strain>
    </source>
</reference>
<comment type="cofactor">
    <cofactor evidence="1 6">
        <name>FAD</name>
        <dbReference type="ChEBI" id="CHEBI:57692"/>
    </cofactor>
</comment>
<dbReference type="GO" id="GO:0006457">
    <property type="term" value="P:protein folding"/>
    <property type="evidence" value="ECO:0007669"/>
    <property type="project" value="InterPro"/>
</dbReference>
<dbReference type="PROSITE" id="PS00296">
    <property type="entry name" value="CHAPERONINS_CPN60"/>
    <property type="match status" value="1"/>
</dbReference>
<sequence length="341" mass="33961">MSDSIPPPDCGAGSTSGVGPARGWAARPSQSAPAGWASRHHGVATPAPLPAPVGTNSQRAWPVFAAAAAANTAAAAVVPRFSSANGGSKQQPMRAAQAGSGSGSGVSPLASVTAAFSVLQGRIAGATASLLTAPGWGRAGSINPHATQFASQATTRPFASVTSSVTAVPSSSPFGGAASDGAPPAAGSTAVAVAAAAAAKAEVGRATWTLLHMLAAQFPERPTRQQQRDARALVDCLTRIYPCGDCARHFAELVRLDPPVVSSGTAFRRWLCRTHNHVNSRLGKPSFNCDMVEARWAPLGCSAAEAAAGEEGLVGGGGGAEAGCELLGAGSKGSQRRRGGG</sequence>
<evidence type="ECO:0000259" key="8">
    <source>
        <dbReference type="PROSITE" id="PS51324"/>
    </source>
</evidence>
<dbReference type="GO" id="GO:0005739">
    <property type="term" value="C:mitochondrion"/>
    <property type="evidence" value="ECO:0007669"/>
    <property type="project" value="TreeGrafter"/>
</dbReference>
<dbReference type="GO" id="GO:0050660">
    <property type="term" value="F:flavin adenine dinucleotide binding"/>
    <property type="evidence" value="ECO:0007669"/>
    <property type="project" value="TreeGrafter"/>
</dbReference>
<gene>
    <name evidence="9" type="primary">PLEST000785</name>
    <name evidence="9" type="ORF">PLESTB_000073600</name>
</gene>
<dbReference type="Proteomes" id="UP001165080">
    <property type="component" value="Unassembled WGS sequence"/>
</dbReference>
<dbReference type="EC" id="1.8.3.2" evidence="6"/>
<keyword evidence="5" id="KW-1015">Disulfide bond</keyword>
<name>A0A9W6B9S4_9CHLO</name>
<protein>
    <recommendedName>
        <fullName evidence="6">Sulfhydryl oxidase</fullName>
        <ecNumber evidence="6">1.8.3.2</ecNumber>
    </recommendedName>
</protein>